<dbReference type="Pfam" id="PF03359">
    <property type="entry name" value="GKAP"/>
    <property type="match status" value="1"/>
</dbReference>
<feature type="region of interest" description="Disordered" evidence="2">
    <location>
        <begin position="754"/>
        <end position="781"/>
    </location>
</feature>
<feature type="compositionally biased region" description="Polar residues" evidence="2">
    <location>
        <begin position="763"/>
        <end position="773"/>
    </location>
</feature>
<evidence type="ECO:0000256" key="1">
    <source>
        <dbReference type="ARBA" id="ARBA00008839"/>
    </source>
</evidence>
<dbReference type="KEGG" id="dvi:6635346"/>
<feature type="compositionally biased region" description="Polar residues" evidence="2">
    <location>
        <begin position="1098"/>
        <end position="1110"/>
    </location>
</feature>
<dbReference type="STRING" id="7244.B4MCM0"/>
<evidence type="ECO:0000256" key="2">
    <source>
        <dbReference type="SAM" id="MobiDB-lite"/>
    </source>
</evidence>
<feature type="compositionally biased region" description="Polar residues" evidence="2">
    <location>
        <begin position="603"/>
        <end position="613"/>
    </location>
</feature>
<feature type="region of interest" description="Disordered" evidence="2">
    <location>
        <begin position="914"/>
        <end position="940"/>
    </location>
</feature>
<dbReference type="GO" id="GO:0051382">
    <property type="term" value="P:kinetochore assembly"/>
    <property type="evidence" value="ECO:0007669"/>
    <property type="project" value="TreeGrafter"/>
</dbReference>
<dbReference type="AlphaFoldDB" id="B4MCM0"/>
<dbReference type="GO" id="GO:0005634">
    <property type="term" value="C:nucleus"/>
    <property type="evidence" value="ECO:0007669"/>
    <property type="project" value="TreeGrafter"/>
</dbReference>
<name>B4MCM0_DROVI</name>
<keyword evidence="4" id="KW-1185">Reference proteome</keyword>
<comment type="similarity">
    <text evidence="1">Belongs to the SAPAP family.</text>
</comment>
<dbReference type="GO" id="GO:0005737">
    <property type="term" value="C:cytoplasm"/>
    <property type="evidence" value="ECO:0007669"/>
    <property type="project" value="TreeGrafter"/>
</dbReference>
<dbReference type="GO" id="GO:0008017">
    <property type="term" value="F:microtubule binding"/>
    <property type="evidence" value="ECO:0007669"/>
    <property type="project" value="TreeGrafter"/>
</dbReference>
<dbReference type="GO" id="GO:0007346">
    <property type="term" value="P:regulation of mitotic cell cycle"/>
    <property type="evidence" value="ECO:0007669"/>
    <property type="project" value="TreeGrafter"/>
</dbReference>
<feature type="region of interest" description="Disordered" evidence="2">
    <location>
        <begin position="566"/>
        <end position="619"/>
    </location>
</feature>
<dbReference type="GO" id="GO:0031616">
    <property type="term" value="C:spindle pole centrosome"/>
    <property type="evidence" value="ECO:0007669"/>
    <property type="project" value="TreeGrafter"/>
</dbReference>
<feature type="region of interest" description="Disordered" evidence="2">
    <location>
        <begin position="226"/>
        <end position="250"/>
    </location>
</feature>
<dbReference type="PANTHER" id="PTHR12353">
    <property type="entry name" value="DISKS LARGE-ASSOCIATED PROTEIN DAP SAP90/PSD-95-ASSOCIATED PROTEIN"/>
    <property type="match status" value="1"/>
</dbReference>
<dbReference type="Proteomes" id="UP000008792">
    <property type="component" value="Unassembled WGS sequence"/>
</dbReference>
<organism evidence="3 4">
    <name type="scientific">Drosophila virilis</name>
    <name type="common">Fruit fly</name>
    <dbReference type="NCBI Taxonomy" id="7244"/>
    <lineage>
        <taxon>Eukaryota</taxon>
        <taxon>Metazoa</taxon>
        <taxon>Ecdysozoa</taxon>
        <taxon>Arthropoda</taxon>
        <taxon>Hexapoda</taxon>
        <taxon>Insecta</taxon>
        <taxon>Pterygota</taxon>
        <taxon>Neoptera</taxon>
        <taxon>Endopterygota</taxon>
        <taxon>Diptera</taxon>
        <taxon>Brachycera</taxon>
        <taxon>Muscomorpha</taxon>
        <taxon>Ephydroidea</taxon>
        <taxon>Drosophilidae</taxon>
        <taxon>Drosophila</taxon>
    </lineage>
</organism>
<dbReference type="GO" id="GO:0051642">
    <property type="term" value="P:centrosome localization"/>
    <property type="evidence" value="ECO:0007669"/>
    <property type="project" value="TreeGrafter"/>
</dbReference>
<evidence type="ECO:0000313" key="4">
    <source>
        <dbReference type="Proteomes" id="UP000008792"/>
    </source>
</evidence>
<dbReference type="EMBL" id="CH940659">
    <property type="protein sequence ID" value="EDW71408.2"/>
    <property type="molecule type" value="Genomic_DNA"/>
</dbReference>
<dbReference type="GO" id="GO:0007052">
    <property type="term" value="P:mitotic spindle organization"/>
    <property type="evidence" value="ECO:0007669"/>
    <property type="project" value="TreeGrafter"/>
</dbReference>
<proteinExistence type="inferred from homology"/>
<evidence type="ECO:0000313" key="3">
    <source>
        <dbReference type="EMBL" id="EDW71408.2"/>
    </source>
</evidence>
<dbReference type="HOGENOM" id="CLU_519024_0_0_1"/>
<dbReference type="InParanoid" id="B4MCM0"/>
<dbReference type="InterPro" id="IPR005026">
    <property type="entry name" value="SAPAP"/>
</dbReference>
<dbReference type="eggNOG" id="KOG3971">
    <property type="taxonomic scope" value="Eukaryota"/>
</dbReference>
<dbReference type="FunCoup" id="B4MCM0">
    <property type="interactions" value="135"/>
</dbReference>
<feature type="compositionally biased region" description="Basic residues" evidence="2">
    <location>
        <begin position="923"/>
        <end position="936"/>
    </location>
</feature>
<sequence length="1139" mass="126111">MQSRVLSPHNNIEINRERQSVVRTKLSDELFQSNRIKDIGPSTSKTLNNQDLQLNNLPTTAAQNEQENALPANENSVNKITKRQGHYLQRFLGWKEWKEAEKQKKRKEEKDAQLDLNTEVEAQKKRRSLYVLDSKAEMTAPISLQLLPAKKPLDFAPMPTATKPPIACKSAVTSKSVPSAVKLLATDRNAKIKPQTVVPNGSTKPPLGAYDNQAGNLKQTAKSLQAAAEPIKKKAQKGVDPKQKPPTNLGVKKMMVGSVKNPLRSPKLSNINRGRGGAAQCKTTAKNCLSSQLSQRMKSKKPAFLNCKQKQAILTKPNLLQETCNLQTPNTSLHVVSNKHLFKAMATSTERKPNKSSDNLLENYGDITNISPVAVDNRSNGIVSVAKRQLLAPSPTLKESAVEDDMRKLTKTPARTDKHQKRRSMYEVESKAEMPVCNSTKNKKLPDIPKVTTGPISIQMPAVKKTLGNAATSSVKSKAKHIPFQVATTKKPSSPVASTAGVKSKPAAKSVKPFAIGRNLQNVEMKHQSRSLQASAEPMIKKPQIEAKPKQKPPTTLAVKQNVMGSVKNATRPQNLMTQPFELPATSRNRGAGGAAQCKTKSKNSLSSQLSTRMKSKKPALLNCKQRQAIFTKLNLLQTNCDLQNPDTSLYIVSNKHLLKAAATSTECKSNKNSDNLLETHGKITNISPVAVSIESKETVSVAERPLTGSPTLKDSQQTLPAVEDDMTMLAESPIRTQAKQSIYLSPFVTVSRGKESTRMQRDNSNNTLIQSPSEKKPETPVALRSTLSSVQYFRMQLDNEIRRLHSICAEWDSYNNQNEARLLENGAKDMIDAAIGQTKLLTSKKLMQFKSLIDRCEAGATGIGLPPNDGSEDSKPVFVEDLEGWWDMLRLQSENVDKRFDRLLRLKANDWQDPDAETVPKTKSKVGPKTKRKQTAKPSSELKSFLRKAYAAKRINQESDEICEPNLTPKRQSQHRFIVVRDRKSFSPARTVLRVSRDTDNRPSIGGNHLLKSAIMGAVEQVSRQQLTPRSEQPMSILKTPGTKKREPGARGVVFSAKKKVRRFQFTFDEVNISGDEVVIGNKMEDCEEDMTPERPSLQNGQLETSVNAATGEGDGNTSRAYSLRNRIIRLRPSSEFM</sequence>
<feature type="region of interest" description="Disordered" evidence="2">
    <location>
        <begin position="1028"/>
        <end position="1050"/>
    </location>
</feature>
<gene>
    <name evidence="3" type="primary">Dvir\GJ19758</name>
    <name evidence="3" type="ORF">Dvir_GJ19758</name>
</gene>
<feature type="region of interest" description="Disordered" evidence="2">
    <location>
        <begin position="1090"/>
        <end position="1122"/>
    </location>
</feature>
<evidence type="ECO:0008006" key="5">
    <source>
        <dbReference type="Google" id="ProtNLM"/>
    </source>
</evidence>
<dbReference type="PANTHER" id="PTHR12353:SF1">
    <property type="entry name" value="DISKS LARGE-ASSOCIATED PROTEIN 5"/>
    <property type="match status" value="1"/>
</dbReference>
<dbReference type="OrthoDB" id="10023951at2759"/>
<reference evidence="3 4" key="1">
    <citation type="journal article" date="2007" name="Nature">
        <title>Evolution of genes and genomes on the Drosophila phylogeny.</title>
        <authorList>
            <consortium name="Drosophila 12 Genomes Consortium"/>
            <person name="Clark A.G."/>
            <person name="Eisen M.B."/>
            <person name="Smith D.R."/>
            <person name="Bergman C.M."/>
            <person name="Oliver B."/>
            <person name="Markow T.A."/>
            <person name="Kaufman T.C."/>
            <person name="Kellis M."/>
            <person name="Gelbart W."/>
            <person name="Iyer V.N."/>
            <person name="Pollard D.A."/>
            <person name="Sackton T.B."/>
            <person name="Larracuente A.M."/>
            <person name="Singh N.D."/>
            <person name="Abad J.P."/>
            <person name="Abt D.N."/>
            <person name="Adryan B."/>
            <person name="Aguade M."/>
            <person name="Akashi H."/>
            <person name="Anderson W.W."/>
            <person name="Aquadro C.F."/>
            <person name="Ardell D.H."/>
            <person name="Arguello R."/>
            <person name="Artieri C.G."/>
            <person name="Barbash D.A."/>
            <person name="Barker D."/>
            <person name="Barsanti P."/>
            <person name="Batterham P."/>
            <person name="Batzoglou S."/>
            <person name="Begun D."/>
            <person name="Bhutkar A."/>
            <person name="Blanco E."/>
            <person name="Bosak S.A."/>
            <person name="Bradley R.K."/>
            <person name="Brand A.D."/>
            <person name="Brent M.R."/>
            <person name="Brooks A.N."/>
            <person name="Brown R.H."/>
            <person name="Butlin R.K."/>
            <person name="Caggese C."/>
            <person name="Calvi B.R."/>
            <person name="Bernardo de Carvalho A."/>
            <person name="Caspi A."/>
            <person name="Castrezana S."/>
            <person name="Celniker S.E."/>
            <person name="Chang J.L."/>
            <person name="Chapple C."/>
            <person name="Chatterji S."/>
            <person name="Chinwalla A."/>
            <person name="Civetta A."/>
            <person name="Clifton S.W."/>
            <person name="Comeron J.M."/>
            <person name="Costello J.C."/>
            <person name="Coyne J.A."/>
            <person name="Daub J."/>
            <person name="David R.G."/>
            <person name="Delcher A.L."/>
            <person name="Delehaunty K."/>
            <person name="Do C.B."/>
            <person name="Ebling H."/>
            <person name="Edwards K."/>
            <person name="Eickbush T."/>
            <person name="Evans J.D."/>
            <person name="Filipski A."/>
            <person name="Findeiss S."/>
            <person name="Freyhult E."/>
            <person name="Fulton L."/>
            <person name="Fulton R."/>
            <person name="Garcia A.C."/>
            <person name="Gardiner A."/>
            <person name="Garfield D.A."/>
            <person name="Garvin B.E."/>
            <person name="Gibson G."/>
            <person name="Gilbert D."/>
            <person name="Gnerre S."/>
            <person name="Godfrey J."/>
            <person name="Good R."/>
            <person name="Gotea V."/>
            <person name="Gravely B."/>
            <person name="Greenberg A.J."/>
            <person name="Griffiths-Jones S."/>
            <person name="Gross S."/>
            <person name="Guigo R."/>
            <person name="Gustafson E.A."/>
            <person name="Haerty W."/>
            <person name="Hahn M.W."/>
            <person name="Halligan D.L."/>
            <person name="Halpern A.L."/>
            <person name="Halter G.M."/>
            <person name="Han M.V."/>
            <person name="Heger A."/>
            <person name="Hillier L."/>
            <person name="Hinrichs A.S."/>
            <person name="Holmes I."/>
            <person name="Hoskins R.A."/>
            <person name="Hubisz M.J."/>
            <person name="Hultmark D."/>
            <person name="Huntley M.A."/>
            <person name="Jaffe D.B."/>
            <person name="Jagadeeshan S."/>
            <person name="Jeck W.R."/>
            <person name="Johnson J."/>
            <person name="Jones C.D."/>
            <person name="Jordan W.C."/>
            <person name="Karpen G.H."/>
            <person name="Kataoka E."/>
            <person name="Keightley P.D."/>
            <person name="Kheradpour P."/>
            <person name="Kirkness E.F."/>
            <person name="Koerich L.B."/>
            <person name="Kristiansen K."/>
            <person name="Kudrna D."/>
            <person name="Kulathinal R.J."/>
            <person name="Kumar S."/>
            <person name="Kwok R."/>
            <person name="Lander E."/>
            <person name="Langley C.H."/>
            <person name="Lapoint R."/>
            <person name="Lazzaro B.P."/>
            <person name="Lee S.J."/>
            <person name="Levesque L."/>
            <person name="Li R."/>
            <person name="Lin C.F."/>
            <person name="Lin M.F."/>
            <person name="Lindblad-Toh K."/>
            <person name="Llopart A."/>
            <person name="Long M."/>
            <person name="Low L."/>
            <person name="Lozovsky E."/>
            <person name="Lu J."/>
            <person name="Luo M."/>
            <person name="Machado C.A."/>
            <person name="Makalowski W."/>
            <person name="Marzo M."/>
            <person name="Matsuda M."/>
            <person name="Matzkin L."/>
            <person name="McAllister B."/>
            <person name="McBride C.S."/>
            <person name="McKernan B."/>
            <person name="McKernan K."/>
            <person name="Mendez-Lago M."/>
            <person name="Minx P."/>
            <person name="Mollenhauer M.U."/>
            <person name="Montooth K."/>
            <person name="Mount S.M."/>
            <person name="Mu X."/>
            <person name="Myers E."/>
            <person name="Negre B."/>
            <person name="Newfeld S."/>
            <person name="Nielsen R."/>
            <person name="Noor M.A."/>
            <person name="O'Grady P."/>
            <person name="Pachter L."/>
            <person name="Papaceit M."/>
            <person name="Parisi M.J."/>
            <person name="Parisi M."/>
            <person name="Parts L."/>
            <person name="Pedersen J.S."/>
            <person name="Pesole G."/>
            <person name="Phillippy A.M."/>
            <person name="Ponting C.P."/>
            <person name="Pop M."/>
            <person name="Porcelli D."/>
            <person name="Powell J.R."/>
            <person name="Prohaska S."/>
            <person name="Pruitt K."/>
            <person name="Puig M."/>
            <person name="Quesneville H."/>
            <person name="Ram K.R."/>
            <person name="Rand D."/>
            <person name="Rasmussen M.D."/>
            <person name="Reed L.K."/>
            <person name="Reenan R."/>
            <person name="Reily A."/>
            <person name="Remington K.A."/>
            <person name="Rieger T.T."/>
            <person name="Ritchie M.G."/>
            <person name="Robin C."/>
            <person name="Rogers Y.H."/>
            <person name="Rohde C."/>
            <person name="Rozas J."/>
            <person name="Rubenfield M.J."/>
            <person name="Ruiz A."/>
            <person name="Russo S."/>
            <person name="Salzberg S.L."/>
            <person name="Sanchez-Gracia A."/>
            <person name="Saranga D.J."/>
            <person name="Sato H."/>
            <person name="Schaeffer S.W."/>
            <person name="Schatz M.C."/>
            <person name="Schlenke T."/>
            <person name="Schwartz R."/>
            <person name="Segarra C."/>
            <person name="Singh R.S."/>
            <person name="Sirot L."/>
            <person name="Sirota M."/>
            <person name="Sisneros N.B."/>
            <person name="Smith C.D."/>
            <person name="Smith T.F."/>
            <person name="Spieth J."/>
            <person name="Stage D.E."/>
            <person name="Stark A."/>
            <person name="Stephan W."/>
            <person name="Strausberg R.L."/>
            <person name="Strempel S."/>
            <person name="Sturgill D."/>
            <person name="Sutton G."/>
            <person name="Sutton G.G."/>
            <person name="Tao W."/>
            <person name="Teichmann S."/>
            <person name="Tobari Y.N."/>
            <person name="Tomimura Y."/>
            <person name="Tsolas J.M."/>
            <person name="Valente V.L."/>
            <person name="Venter E."/>
            <person name="Venter J.C."/>
            <person name="Vicario S."/>
            <person name="Vieira F.G."/>
            <person name="Vilella A.J."/>
            <person name="Villasante A."/>
            <person name="Walenz B."/>
            <person name="Wang J."/>
            <person name="Wasserman M."/>
            <person name="Watts T."/>
            <person name="Wilson D."/>
            <person name="Wilson R.K."/>
            <person name="Wing R.A."/>
            <person name="Wolfner M.F."/>
            <person name="Wong A."/>
            <person name="Wong G.K."/>
            <person name="Wu C.I."/>
            <person name="Wu G."/>
            <person name="Yamamoto D."/>
            <person name="Yang H.P."/>
            <person name="Yang S.P."/>
            <person name="Yorke J.A."/>
            <person name="Yoshida K."/>
            <person name="Zdobnov E."/>
            <person name="Zhang P."/>
            <person name="Zhang Y."/>
            <person name="Zimin A.V."/>
            <person name="Baldwin J."/>
            <person name="Abdouelleil A."/>
            <person name="Abdulkadir J."/>
            <person name="Abebe A."/>
            <person name="Abera B."/>
            <person name="Abreu J."/>
            <person name="Acer S.C."/>
            <person name="Aftuck L."/>
            <person name="Alexander A."/>
            <person name="An P."/>
            <person name="Anderson E."/>
            <person name="Anderson S."/>
            <person name="Arachi H."/>
            <person name="Azer M."/>
            <person name="Bachantsang P."/>
            <person name="Barry A."/>
            <person name="Bayul T."/>
            <person name="Berlin A."/>
            <person name="Bessette D."/>
            <person name="Bloom T."/>
            <person name="Blye J."/>
            <person name="Boguslavskiy L."/>
            <person name="Bonnet C."/>
            <person name="Boukhgalter B."/>
            <person name="Bourzgui I."/>
            <person name="Brown A."/>
            <person name="Cahill P."/>
            <person name="Channer S."/>
            <person name="Cheshatsang Y."/>
            <person name="Chuda L."/>
            <person name="Citroen M."/>
            <person name="Collymore A."/>
            <person name="Cooke P."/>
            <person name="Costello M."/>
            <person name="D'Aco K."/>
            <person name="Daza R."/>
            <person name="De Haan G."/>
            <person name="DeGray S."/>
            <person name="DeMaso C."/>
            <person name="Dhargay N."/>
            <person name="Dooley K."/>
            <person name="Dooley E."/>
            <person name="Doricent M."/>
            <person name="Dorje P."/>
            <person name="Dorjee K."/>
            <person name="Dupes A."/>
            <person name="Elong R."/>
            <person name="Falk J."/>
            <person name="Farina A."/>
            <person name="Faro S."/>
            <person name="Ferguson D."/>
            <person name="Fisher S."/>
            <person name="Foley C.D."/>
            <person name="Franke A."/>
            <person name="Friedrich D."/>
            <person name="Gadbois L."/>
            <person name="Gearin G."/>
            <person name="Gearin C.R."/>
            <person name="Giannoukos G."/>
            <person name="Goode T."/>
            <person name="Graham J."/>
            <person name="Grandbois E."/>
            <person name="Grewal S."/>
            <person name="Gyaltsen K."/>
            <person name="Hafez N."/>
            <person name="Hagos B."/>
            <person name="Hall J."/>
            <person name="Henson C."/>
            <person name="Hollinger A."/>
            <person name="Honan T."/>
            <person name="Huard M.D."/>
            <person name="Hughes L."/>
            <person name="Hurhula B."/>
            <person name="Husby M.E."/>
            <person name="Kamat A."/>
            <person name="Kanga B."/>
            <person name="Kashin S."/>
            <person name="Khazanovich D."/>
            <person name="Kisner P."/>
            <person name="Lance K."/>
            <person name="Lara M."/>
            <person name="Lee W."/>
            <person name="Lennon N."/>
            <person name="Letendre F."/>
            <person name="LeVine R."/>
            <person name="Lipovsky A."/>
            <person name="Liu X."/>
            <person name="Liu J."/>
            <person name="Liu S."/>
            <person name="Lokyitsang T."/>
            <person name="Lokyitsang Y."/>
            <person name="Lubonja R."/>
            <person name="Lui A."/>
            <person name="MacDonald P."/>
            <person name="Magnisalis V."/>
            <person name="Maru K."/>
            <person name="Matthews C."/>
            <person name="McCusker W."/>
            <person name="McDonough S."/>
            <person name="Mehta T."/>
            <person name="Meldrim J."/>
            <person name="Meneus L."/>
            <person name="Mihai O."/>
            <person name="Mihalev A."/>
            <person name="Mihova T."/>
            <person name="Mittelman R."/>
            <person name="Mlenga V."/>
            <person name="Montmayeur A."/>
            <person name="Mulrain L."/>
            <person name="Navidi A."/>
            <person name="Naylor J."/>
            <person name="Negash T."/>
            <person name="Nguyen T."/>
            <person name="Nguyen N."/>
            <person name="Nicol R."/>
            <person name="Norbu C."/>
            <person name="Norbu N."/>
            <person name="Novod N."/>
            <person name="O'Neill B."/>
            <person name="Osman S."/>
            <person name="Markiewicz E."/>
            <person name="Oyono O.L."/>
            <person name="Patti C."/>
            <person name="Phunkhang P."/>
            <person name="Pierre F."/>
            <person name="Priest M."/>
            <person name="Raghuraman S."/>
            <person name="Rege F."/>
            <person name="Reyes R."/>
            <person name="Rise C."/>
            <person name="Rogov P."/>
            <person name="Ross K."/>
            <person name="Ryan E."/>
            <person name="Settipalli S."/>
            <person name="Shea T."/>
            <person name="Sherpa N."/>
            <person name="Shi L."/>
            <person name="Shih D."/>
            <person name="Sparrow T."/>
            <person name="Spaulding J."/>
            <person name="Stalker J."/>
            <person name="Stange-Thomann N."/>
            <person name="Stavropoulos S."/>
            <person name="Stone C."/>
            <person name="Strader C."/>
            <person name="Tesfaye S."/>
            <person name="Thomson T."/>
            <person name="Thoulutsang Y."/>
            <person name="Thoulutsang D."/>
            <person name="Topham K."/>
            <person name="Topping I."/>
            <person name="Tsamla T."/>
            <person name="Vassiliev H."/>
            <person name="Vo A."/>
            <person name="Wangchuk T."/>
            <person name="Wangdi T."/>
            <person name="Weiand M."/>
            <person name="Wilkinson J."/>
            <person name="Wilson A."/>
            <person name="Yadav S."/>
            <person name="Young G."/>
            <person name="Yu Q."/>
            <person name="Zembek L."/>
            <person name="Zhong D."/>
            <person name="Zimmer A."/>
            <person name="Zwirko Z."/>
            <person name="Jaffe D.B."/>
            <person name="Alvarez P."/>
            <person name="Brockman W."/>
            <person name="Butler J."/>
            <person name="Chin C."/>
            <person name="Gnerre S."/>
            <person name="Grabherr M."/>
            <person name="Kleber M."/>
            <person name="Mauceli E."/>
            <person name="MacCallum I."/>
        </authorList>
    </citation>
    <scope>NUCLEOTIDE SEQUENCE [LARGE SCALE GENOMIC DNA]</scope>
    <source>
        <strain evidence="4">Tucson 15010-1051.87</strain>
    </source>
</reference>
<dbReference type="GO" id="GO:0023052">
    <property type="term" value="P:signaling"/>
    <property type="evidence" value="ECO:0007669"/>
    <property type="project" value="InterPro"/>
</dbReference>
<dbReference type="GO" id="GO:0007059">
    <property type="term" value="P:chromosome segregation"/>
    <property type="evidence" value="ECO:0007669"/>
    <property type="project" value="TreeGrafter"/>
</dbReference>
<accession>B4MCM0</accession>
<protein>
    <recommendedName>
        <fullName evidence="5">Guanylate kinase-associated protein mars</fullName>
    </recommendedName>
</protein>
<feature type="compositionally biased region" description="Polar residues" evidence="2">
    <location>
        <begin position="568"/>
        <end position="578"/>
    </location>
</feature>